<dbReference type="AlphaFoldDB" id="A0A059XUU7"/>
<dbReference type="PANTHER" id="PTHR12192">
    <property type="entry name" value="CATION TRANSPORT PROTEIN CHAC-RELATED"/>
    <property type="match status" value="1"/>
</dbReference>
<dbReference type="OrthoDB" id="9809847at2"/>
<keyword evidence="2" id="KW-0456">Lyase</keyword>
<evidence type="ECO:0000313" key="4">
    <source>
        <dbReference type="Proteomes" id="UP000027059"/>
    </source>
</evidence>
<organism evidence="3 4">
    <name type="scientific">Leptospirillum ferriphilum YSK</name>
    <dbReference type="NCBI Taxonomy" id="1441628"/>
    <lineage>
        <taxon>Bacteria</taxon>
        <taxon>Pseudomonadati</taxon>
        <taxon>Nitrospirota</taxon>
        <taxon>Nitrospiria</taxon>
        <taxon>Nitrospirales</taxon>
        <taxon>Nitrospiraceae</taxon>
        <taxon>Leptospirillum</taxon>
    </lineage>
</organism>
<protein>
    <recommendedName>
        <fullName evidence="1">glutathione-specific gamma-glutamylcyclotransferase</fullName>
        <ecNumber evidence="1">4.3.2.7</ecNumber>
    </recommendedName>
</protein>
<dbReference type="GO" id="GO:0061928">
    <property type="term" value="F:glutathione specific gamma-glutamylcyclotransferase activity"/>
    <property type="evidence" value="ECO:0007669"/>
    <property type="project" value="UniProtKB-EC"/>
</dbReference>
<gene>
    <name evidence="3" type="ORF">Y981_07225</name>
</gene>
<name>A0A059XUU7_9BACT</name>
<dbReference type="GO" id="GO:0006751">
    <property type="term" value="P:glutathione catabolic process"/>
    <property type="evidence" value="ECO:0007669"/>
    <property type="project" value="InterPro"/>
</dbReference>
<dbReference type="InterPro" id="IPR006840">
    <property type="entry name" value="ChaC"/>
</dbReference>
<dbReference type="PANTHER" id="PTHR12192:SF2">
    <property type="entry name" value="GLUTATHIONE-SPECIFIC GAMMA-GLUTAMYLCYCLOTRANSFERASE 2"/>
    <property type="match status" value="1"/>
</dbReference>
<sequence>MAWIFTYNELMWDFPYAHQMRKKALLEEHHRSFNYLMTDRWGTPSTPSPGLGFETSGDCRGYAYLVPEEEEDDVLENLEKIHGEHFLLKESSIIVDNQSSEEAFFFLSNRSHPDYIGKLVPQEIVKIAQQGAGPCGTGTDWLIYLYEKFLEIGISDLATDAVMSALRWHGIGGDTGHAHGS</sequence>
<dbReference type="SUPFAM" id="SSF110857">
    <property type="entry name" value="Gamma-glutamyl cyclotransferase-like"/>
    <property type="match status" value="1"/>
</dbReference>
<reference evidence="3 4" key="2">
    <citation type="journal article" date="2015" name="Biomed. Res. Int.">
        <title>Effects of Arsenite Resistance on the Growth and Functional Gene Expression of Leptospirillum ferriphilum and Acidithiobacillus thiooxidans in Pure Culture and Coculture.</title>
        <authorList>
            <person name="Jiang H."/>
            <person name="Liang Y."/>
            <person name="Yin H."/>
            <person name="Xiao Y."/>
            <person name="Guo X."/>
            <person name="Xu Y."/>
            <person name="Hu Q."/>
            <person name="Liu H."/>
            <person name="Liu X."/>
        </authorList>
    </citation>
    <scope>NUCLEOTIDE SEQUENCE [LARGE SCALE GENOMIC DNA]</scope>
    <source>
        <strain evidence="3 4">YSK</strain>
    </source>
</reference>
<reference evidence="4" key="1">
    <citation type="submission" date="2014-02" db="EMBL/GenBank/DDBJ databases">
        <title>Complete genome sequence and comparative genomic analysis of the nitrogen-fixing bacterium Leptospirillum ferriphilum YSK.</title>
        <authorList>
            <person name="Guo X."/>
            <person name="Yin H."/>
            <person name="Liang Y."/>
            <person name="Hu Q."/>
            <person name="Ma L."/>
            <person name="Xiao Y."/>
            <person name="Zhang X."/>
            <person name="Qiu G."/>
            <person name="Liu X."/>
        </authorList>
    </citation>
    <scope>NUCLEOTIDE SEQUENCE [LARGE SCALE GENOMIC DNA]</scope>
    <source>
        <strain evidence="4">YSK</strain>
    </source>
</reference>
<dbReference type="EMBL" id="CP007243">
    <property type="protein sequence ID" value="AIA30618.1"/>
    <property type="molecule type" value="Genomic_DNA"/>
</dbReference>
<dbReference type="RefSeq" id="WP_038505405.1">
    <property type="nucleotide sequence ID" value="NZ_CP007243.1"/>
</dbReference>
<evidence type="ECO:0000256" key="2">
    <source>
        <dbReference type="ARBA" id="ARBA00023239"/>
    </source>
</evidence>
<dbReference type="GO" id="GO:0005737">
    <property type="term" value="C:cytoplasm"/>
    <property type="evidence" value="ECO:0007669"/>
    <property type="project" value="TreeGrafter"/>
</dbReference>
<keyword evidence="4" id="KW-1185">Reference proteome</keyword>
<dbReference type="InterPro" id="IPR036568">
    <property type="entry name" value="GGCT-like_sf"/>
</dbReference>
<dbReference type="EC" id="4.3.2.7" evidence="1"/>
<accession>A0A059XUU7</accession>
<dbReference type="KEGG" id="lfp:Y981_07225"/>
<dbReference type="Pfam" id="PF04752">
    <property type="entry name" value="ChaC"/>
    <property type="match status" value="1"/>
</dbReference>
<proteinExistence type="predicted"/>
<dbReference type="Proteomes" id="UP000027059">
    <property type="component" value="Chromosome"/>
</dbReference>
<evidence type="ECO:0000313" key="3">
    <source>
        <dbReference type="EMBL" id="AIA30618.1"/>
    </source>
</evidence>
<evidence type="ECO:0000256" key="1">
    <source>
        <dbReference type="ARBA" id="ARBA00012344"/>
    </source>
</evidence>
<dbReference type="HOGENOM" id="CLU_1494492_0_0_0"/>